<dbReference type="SMART" id="SM00849">
    <property type="entry name" value="Lactamase_B"/>
    <property type="match status" value="1"/>
</dbReference>
<protein>
    <submittedName>
        <fullName evidence="2">Glyoxylase-like metal-dependent hydrolase (Beta-lactamase superfamily II)</fullName>
    </submittedName>
</protein>
<dbReference type="EMBL" id="JAGGLP010000029">
    <property type="protein sequence ID" value="MBP2055354.1"/>
    <property type="molecule type" value="Genomic_DNA"/>
</dbReference>
<dbReference type="RefSeq" id="WP_079147113.1">
    <property type="nucleotide sequence ID" value="NZ_CP016279.1"/>
</dbReference>
<evidence type="ECO:0000313" key="3">
    <source>
        <dbReference type="Proteomes" id="UP001519309"/>
    </source>
</evidence>
<accession>A0ABS4M7G4</accession>
<dbReference type="CDD" id="cd16282">
    <property type="entry name" value="metallo-hydrolase-like_MBL-fold"/>
    <property type="match status" value="1"/>
</dbReference>
<dbReference type="Proteomes" id="UP001519309">
    <property type="component" value="Unassembled WGS sequence"/>
</dbReference>
<comment type="caution">
    <text evidence="2">The sequence shown here is derived from an EMBL/GenBank/DDBJ whole genome shotgun (WGS) entry which is preliminary data.</text>
</comment>
<sequence>MTERHKEIPLVPTPGLRPLSASSWAWLHDRTDWGYSNSGFVVSEGQALLVDTQFTLQATEELLTAVESVCLREEIGLLVCTHQNGDHTWGNQLLAGAEIITSASGAAGLCHEMGPEQLTTLARSGGPGAAGAYVARHFAHFDFTGITVTGPTRTFQGREDVKVGTVLVELIDLGAGHSAGDVAVHVPDEGVVFAGDALFSGAHMVVWSGSLSGCIGACQMLLDTGAELFVPGHGPLLDRRGVSEIRDRLARVAEQAAQYARRGVPLAEAARRIMAGHAGTWAHPERLFTQTAAAYAEAGVSGVPSSTLAMVEGMASLAC</sequence>
<organism evidence="2 3">
    <name type="scientific">Streptomyces griseochromogenes</name>
    <dbReference type="NCBI Taxonomy" id="68214"/>
    <lineage>
        <taxon>Bacteria</taxon>
        <taxon>Bacillati</taxon>
        <taxon>Actinomycetota</taxon>
        <taxon>Actinomycetes</taxon>
        <taxon>Kitasatosporales</taxon>
        <taxon>Streptomycetaceae</taxon>
        <taxon>Streptomyces</taxon>
    </lineage>
</organism>
<gene>
    <name evidence="2" type="ORF">J2Z21_008368</name>
</gene>
<dbReference type="InterPro" id="IPR001279">
    <property type="entry name" value="Metallo-B-lactamas"/>
</dbReference>
<name>A0ABS4M7G4_9ACTN</name>
<feature type="domain" description="Metallo-beta-lactamase" evidence="1">
    <location>
        <begin position="35"/>
        <end position="233"/>
    </location>
</feature>
<dbReference type="Pfam" id="PF00753">
    <property type="entry name" value="Lactamase_B"/>
    <property type="match status" value="1"/>
</dbReference>
<keyword evidence="3" id="KW-1185">Reference proteome</keyword>
<dbReference type="InterPro" id="IPR036866">
    <property type="entry name" value="RibonucZ/Hydroxyglut_hydro"/>
</dbReference>
<evidence type="ECO:0000259" key="1">
    <source>
        <dbReference type="SMART" id="SM00849"/>
    </source>
</evidence>
<dbReference type="PANTHER" id="PTHR42951:SF4">
    <property type="entry name" value="ACYL-COENZYME A THIOESTERASE MBLAC2"/>
    <property type="match status" value="1"/>
</dbReference>
<proteinExistence type="predicted"/>
<evidence type="ECO:0000313" key="2">
    <source>
        <dbReference type="EMBL" id="MBP2055354.1"/>
    </source>
</evidence>
<reference evidence="2 3" key="1">
    <citation type="submission" date="2021-03" db="EMBL/GenBank/DDBJ databases">
        <title>Genomic Encyclopedia of Type Strains, Phase IV (KMG-IV): sequencing the most valuable type-strain genomes for metagenomic binning, comparative biology and taxonomic classification.</title>
        <authorList>
            <person name="Goeker M."/>
        </authorList>
    </citation>
    <scope>NUCLEOTIDE SEQUENCE [LARGE SCALE GENOMIC DNA]</scope>
    <source>
        <strain evidence="2 3">DSM 40499</strain>
    </source>
</reference>
<dbReference type="SUPFAM" id="SSF56281">
    <property type="entry name" value="Metallo-hydrolase/oxidoreductase"/>
    <property type="match status" value="1"/>
</dbReference>
<dbReference type="Gene3D" id="3.60.15.10">
    <property type="entry name" value="Ribonuclease Z/Hydroxyacylglutathione hydrolase-like"/>
    <property type="match status" value="1"/>
</dbReference>
<dbReference type="InterPro" id="IPR050855">
    <property type="entry name" value="NDM-1-like"/>
</dbReference>
<dbReference type="PANTHER" id="PTHR42951">
    <property type="entry name" value="METALLO-BETA-LACTAMASE DOMAIN-CONTAINING"/>
    <property type="match status" value="1"/>
</dbReference>